<evidence type="ECO:0000256" key="3">
    <source>
        <dbReference type="ARBA" id="ARBA00022448"/>
    </source>
</evidence>
<dbReference type="InParanoid" id="A0A067M8Y6"/>
<proteinExistence type="inferred from homology"/>
<feature type="transmembrane region" description="Helical" evidence="10">
    <location>
        <begin position="548"/>
        <end position="572"/>
    </location>
</feature>
<dbReference type="GO" id="GO:0015031">
    <property type="term" value="P:protein transport"/>
    <property type="evidence" value="ECO:0007669"/>
    <property type="project" value="UniProtKB-KW"/>
</dbReference>
<keyword evidence="3" id="KW-0813">Transport</keyword>
<evidence type="ECO:0000256" key="4">
    <source>
        <dbReference type="ARBA" id="ARBA00022692"/>
    </source>
</evidence>
<keyword evidence="6" id="KW-0653">Protein transport</keyword>
<reference evidence="12" key="1">
    <citation type="journal article" date="2014" name="Proc. Natl. Acad. Sci. U.S.A.">
        <title>Extensive sampling of basidiomycete genomes demonstrates inadequacy of the white-rot/brown-rot paradigm for wood decay fungi.</title>
        <authorList>
            <person name="Riley R."/>
            <person name="Salamov A.A."/>
            <person name="Brown D.W."/>
            <person name="Nagy L.G."/>
            <person name="Floudas D."/>
            <person name="Held B.W."/>
            <person name="Levasseur A."/>
            <person name="Lombard V."/>
            <person name="Morin E."/>
            <person name="Otillar R."/>
            <person name="Lindquist E.A."/>
            <person name="Sun H."/>
            <person name="LaButti K.M."/>
            <person name="Schmutz J."/>
            <person name="Jabbour D."/>
            <person name="Luo H."/>
            <person name="Baker S.E."/>
            <person name="Pisabarro A.G."/>
            <person name="Walton J.D."/>
            <person name="Blanchette R.A."/>
            <person name="Henrissat B."/>
            <person name="Martin F."/>
            <person name="Cullen D."/>
            <person name="Hibbett D.S."/>
            <person name="Grigoriev I.V."/>
        </authorList>
    </citation>
    <scope>NUCLEOTIDE SEQUENCE [LARGE SCALE GENOMIC DNA]</scope>
    <source>
        <strain evidence="12">FD-172 SS1</strain>
    </source>
</reference>
<evidence type="ECO:0000256" key="6">
    <source>
        <dbReference type="ARBA" id="ARBA00022927"/>
    </source>
</evidence>
<evidence type="ECO:0000313" key="12">
    <source>
        <dbReference type="Proteomes" id="UP000027195"/>
    </source>
</evidence>
<feature type="transmembrane region" description="Helical" evidence="10">
    <location>
        <begin position="787"/>
        <end position="809"/>
    </location>
</feature>
<feature type="transmembrane region" description="Helical" evidence="10">
    <location>
        <begin position="353"/>
        <end position="371"/>
    </location>
</feature>
<feature type="transmembrane region" description="Helical" evidence="10">
    <location>
        <begin position="383"/>
        <end position="409"/>
    </location>
</feature>
<keyword evidence="12" id="KW-1185">Reference proteome</keyword>
<gene>
    <name evidence="11" type="ORF">BOTBODRAFT_176795</name>
</gene>
<comment type="subcellular location">
    <subcellularLocation>
        <location evidence="1">Membrane</location>
        <topology evidence="1">Multi-pass membrane protein</topology>
    </subcellularLocation>
</comment>
<name>A0A067M8Y6_BOTB1</name>
<dbReference type="InterPro" id="IPR004813">
    <property type="entry name" value="OPT"/>
</dbReference>
<feature type="transmembrane region" description="Helical" evidence="10">
    <location>
        <begin position="143"/>
        <end position="161"/>
    </location>
</feature>
<evidence type="ECO:0000313" key="11">
    <source>
        <dbReference type="EMBL" id="KDQ12029.1"/>
    </source>
</evidence>
<evidence type="ECO:0000256" key="10">
    <source>
        <dbReference type="SAM" id="Phobius"/>
    </source>
</evidence>
<dbReference type="NCBIfam" id="TIGR00727">
    <property type="entry name" value="ISP4_OPT"/>
    <property type="match status" value="1"/>
</dbReference>
<keyword evidence="5" id="KW-0571">Peptide transport</keyword>
<evidence type="ECO:0000256" key="8">
    <source>
        <dbReference type="ARBA" id="ARBA00023136"/>
    </source>
</evidence>
<dbReference type="OrthoDB" id="9986677at2759"/>
<evidence type="ECO:0008006" key="13">
    <source>
        <dbReference type="Google" id="ProtNLM"/>
    </source>
</evidence>
<dbReference type="GO" id="GO:0016020">
    <property type="term" value="C:membrane"/>
    <property type="evidence" value="ECO:0007669"/>
    <property type="project" value="UniProtKB-SubCell"/>
</dbReference>
<dbReference type="GO" id="GO:0035673">
    <property type="term" value="F:oligopeptide transmembrane transporter activity"/>
    <property type="evidence" value="ECO:0007669"/>
    <property type="project" value="InterPro"/>
</dbReference>
<dbReference type="EMBL" id="KL198053">
    <property type="protein sequence ID" value="KDQ12029.1"/>
    <property type="molecule type" value="Genomic_DNA"/>
</dbReference>
<dbReference type="AlphaFoldDB" id="A0A067M8Y6"/>
<feature type="region of interest" description="Disordered" evidence="9">
    <location>
        <begin position="1"/>
        <end position="21"/>
    </location>
</feature>
<evidence type="ECO:0000256" key="2">
    <source>
        <dbReference type="ARBA" id="ARBA00008807"/>
    </source>
</evidence>
<protein>
    <recommendedName>
        <fullName evidence="13">OPT family small oligopeptide transporter</fullName>
    </recommendedName>
</protein>
<feature type="transmembrane region" description="Helical" evidence="10">
    <location>
        <begin position="463"/>
        <end position="482"/>
    </location>
</feature>
<comment type="similarity">
    <text evidence="2">Belongs to the oligopeptide OPT transporter family.</text>
</comment>
<dbReference type="InterPro" id="IPR004648">
    <property type="entry name" value="Oligpept_transpt"/>
</dbReference>
<accession>A0A067M8Y6</accession>
<evidence type="ECO:0000256" key="5">
    <source>
        <dbReference type="ARBA" id="ARBA00022856"/>
    </source>
</evidence>
<dbReference type="PANTHER" id="PTHR22601">
    <property type="entry name" value="ISP4 LIKE PROTEIN"/>
    <property type="match status" value="1"/>
</dbReference>
<keyword evidence="8 10" id="KW-0472">Membrane</keyword>
<evidence type="ECO:0000256" key="7">
    <source>
        <dbReference type="ARBA" id="ARBA00022989"/>
    </source>
</evidence>
<keyword evidence="7 10" id="KW-1133">Transmembrane helix</keyword>
<feature type="transmembrane region" description="Helical" evidence="10">
    <location>
        <begin position="522"/>
        <end position="542"/>
    </location>
</feature>
<feature type="transmembrane region" description="Helical" evidence="10">
    <location>
        <begin position="584"/>
        <end position="608"/>
    </location>
</feature>
<feature type="transmembrane region" description="Helical" evidence="10">
    <location>
        <begin position="315"/>
        <end position="333"/>
    </location>
</feature>
<sequence>MATTRERSNSMEQREKASEKSFDVDVLDVKEEVVQGLEITDENQARIIFQQAEAITDEEAEEIMQEVLDEHRHDPAYPSHVIDIAQRFLENESVRNDPVEYMRVLKEAKMECALITQDSPYAEVRAVVSPHDDPSIACSTVRAWTIGLFLAISGGLINQLFSLRMPAISVDEIVAQLISYPMGVAWAKSVTTRKFKTFGYEWTLNPGPFTRKEHMLITVMANVSFNVGYSGYIIVVQRVPHFFNQQWAKDFGYQITLSLSFQLMGYGLAGLSRRFLVYPAAAIWPRNLASIALNNSFHTDENKPANGWKVSQSRFFLYGFIGMFCYFWFPNYIAEFLSYFSWITWISPNNVSLAAITGSVTGLGLNPWPTFDWNVIVAMNQVLIAPFFATANNGLGMIITVPIVAAIWYTNTWYTGHIPINTNRPYDNMGNRYNVSKIVNSNGMFNQEAYEAYSPLYLSASNAFLYGVFFAVYPATLIYAYLHHRHEIVRGFKSLLKRRSPKAAYRDVHNRLMSVYKEVPEWWYASLLLVALGLGLIAILKYPTHTTVGAMFFGVALAGVFVVPIGIIYAVTNNQVTLNVLAEFVGGLAFPGNALAMNSTSFVLHLYVETFFKSYGYVTTARTIMFAHDLKLGHYTKIPPRVMFASQTIATLLSTTAAMAILNWQVNGIKGICTPQAEAKFTCPGTTTFFTASVIWGTLGPIKMYGPKGPYNVLLWGFLIGAALPLIFHFFTKRYRSLKNIHIPVLLGGALQWAPYNISHVWPGMIVAYIFQSYIRKRYLPWWQKYNYVLSTALDCGVAICAIVSFFALQWKGVTIDWWGNNQPYEGCDGTGCPLFPVPESGHWGPGPGEFH</sequence>
<evidence type="ECO:0000256" key="1">
    <source>
        <dbReference type="ARBA" id="ARBA00004141"/>
    </source>
</evidence>
<keyword evidence="4 10" id="KW-0812">Transmembrane</keyword>
<organism evidence="11 12">
    <name type="scientific">Botryobasidium botryosum (strain FD-172 SS1)</name>
    <dbReference type="NCBI Taxonomy" id="930990"/>
    <lineage>
        <taxon>Eukaryota</taxon>
        <taxon>Fungi</taxon>
        <taxon>Dikarya</taxon>
        <taxon>Basidiomycota</taxon>
        <taxon>Agaricomycotina</taxon>
        <taxon>Agaricomycetes</taxon>
        <taxon>Cantharellales</taxon>
        <taxon>Botryobasidiaceae</taxon>
        <taxon>Botryobasidium</taxon>
    </lineage>
</organism>
<feature type="transmembrane region" description="Helical" evidence="10">
    <location>
        <begin position="215"/>
        <end position="239"/>
    </location>
</feature>
<feature type="transmembrane region" description="Helical" evidence="10">
    <location>
        <begin position="642"/>
        <end position="662"/>
    </location>
</feature>
<dbReference type="HOGENOM" id="CLU_004965_1_0_1"/>
<dbReference type="NCBIfam" id="TIGR00728">
    <property type="entry name" value="OPT_sfam"/>
    <property type="match status" value="1"/>
</dbReference>
<feature type="transmembrane region" description="Helical" evidence="10">
    <location>
        <begin position="713"/>
        <end position="732"/>
    </location>
</feature>
<dbReference type="Pfam" id="PF03169">
    <property type="entry name" value="OPT"/>
    <property type="match status" value="1"/>
</dbReference>
<evidence type="ECO:0000256" key="9">
    <source>
        <dbReference type="SAM" id="MobiDB-lite"/>
    </source>
</evidence>
<dbReference type="Proteomes" id="UP000027195">
    <property type="component" value="Unassembled WGS sequence"/>
</dbReference>